<keyword evidence="10" id="KW-1185">Reference proteome</keyword>
<dbReference type="PATRIC" id="fig|1225176.3.peg.4480"/>
<dbReference type="Gene3D" id="1.20.1730.10">
    <property type="entry name" value="Sodium/glucose cotransporter"/>
    <property type="match status" value="1"/>
</dbReference>
<dbReference type="Proteomes" id="UP000004478">
    <property type="component" value="Unassembled WGS sequence"/>
</dbReference>
<dbReference type="GO" id="GO:0005886">
    <property type="term" value="C:plasma membrane"/>
    <property type="evidence" value="ECO:0007669"/>
    <property type="project" value="TreeGrafter"/>
</dbReference>
<evidence type="ECO:0000313" key="9">
    <source>
        <dbReference type="EMBL" id="EKB47204.1"/>
    </source>
</evidence>
<evidence type="ECO:0000256" key="3">
    <source>
        <dbReference type="ARBA" id="ARBA00022448"/>
    </source>
</evidence>
<dbReference type="GO" id="GO:0015204">
    <property type="term" value="F:urea transmembrane transporter activity"/>
    <property type="evidence" value="ECO:0007669"/>
    <property type="project" value="InterPro"/>
</dbReference>
<keyword evidence="3" id="KW-0813">Transport</keyword>
<evidence type="ECO:0000256" key="7">
    <source>
        <dbReference type="RuleBase" id="RU362091"/>
    </source>
</evidence>
<name>K1LSX3_CECL9</name>
<reference evidence="9 10" key="1">
    <citation type="journal article" date="2012" name="J. Bacteriol.">
        <title>Draft Genome Sequence of Cecembia lonarensis Strain LW9T, Isolated from Lonar Lake, a Haloalkaline Lake in India.</title>
        <authorList>
            <person name="Shivaji S."/>
            <person name="Ara S."/>
            <person name="Singh A."/>
            <person name="Pinnaka A.K."/>
        </authorList>
    </citation>
    <scope>NUCLEOTIDE SEQUENCE [LARGE SCALE GENOMIC DNA]</scope>
    <source>
        <strain evidence="9 10">LW9</strain>
    </source>
</reference>
<dbReference type="InterPro" id="IPR001734">
    <property type="entry name" value="Na/solute_symporter"/>
</dbReference>
<keyword evidence="6 8" id="KW-0472">Membrane</keyword>
<dbReference type="InterPro" id="IPR038377">
    <property type="entry name" value="Na/Glc_symporter_sf"/>
</dbReference>
<feature type="transmembrane region" description="Helical" evidence="8">
    <location>
        <begin position="12"/>
        <end position="35"/>
    </location>
</feature>
<dbReference type="PROSITE" id="PS50283">
    <property type="entry name" value="NA_SOLUT_SYMP_3"/>
    <property type="match status" value="1"/>
</dbReference>
<comment type="subcellular location">
    <subcellularLocation>
        <location evidence="1">Membrane</location>
        <topology evidence="1">Multi-pass membrane protein</topology>
    </subcellularLocation>
</comment>
<accession>K1LSX3</accession>
<sequence length="218" mass="23431">MDLENGEFQLLAGSVVLGLLVLFYGGTFVMSLFIGKKKENADGYMTAGNKVGFGVSAASMTATWIWASSMYASATSGYTYGISGPIHYGLWDALMILFIYPFGRRIRAVAPKAHTLAEVMYARHGRSSQLMLAGSNILGSVISLTSNFIAGGALIALLSPFSFGQGNRRRGRRYAALHFVVRLPGLGTHRLCPSSGDARCRGNHPSGGLRCRRRTGTL</sequence>
<dbReference type="PANTHER" id="PTHR46154:SF4">
    <property type="entry name" value="UREA ACTIVE TRANSPORTER"/>
    <property type="match status" value="1"/>
</dbReference>
<evidence type="ECO:0000256" key="6">
    <source>
        <dbReference type="ARBA" id="ARBA00023136"/>
    </source>
</evidence>
<feature type="transmembrane region" description="Helical" evidence="8">
    <location>
        <begin position="47"/>
        <end position="66"/>
    </location>
</feature>
<dbReference type="InterPro" id="IPR031155">
    <property type="entry name" value="DUR"/>
</dbReference>
<feature type="transmembrane region" description="Helical" evidence="8">
    <location>
        <begin position="130"/>
        <end position="158"/>
    </location>
</feature>
<keyword evidence="5 8" id="KW-1133">Transmembrane helix</keyword>
<dbReference type="EMBL" id="AMGM01000221">
    <property type="protein sequence ID" value="EKB47204.1"/>
    <property type="molecule type" value="Genomic_DNA"/>
</dbReference>
<comment type="caution">
    <text evidence="9">The sequence shown here is derived from an EMBL/GenBank/DDBJ whole genome shotgun (WGS) entry which is preliminary data.</text>
</comment>
<dbReference type="PANTHER" id="PTHR46154">
    <property type="match status" value="1"/>
</dbReference>
<evidence type="ECO:0000256" key="5">
    <source>
        <dbReference type="ARBA" id="ARBA00022989"/>
    </source>
</evidence>
<evidence type="ECO:0000256" key="1">
    <source>
        <dbReference type="ARBA" id="ARBA00004141"/>
    </source>
</evidence>
<gene>
    <name evidence="9" type="ORF">B879_04203</name>
</gene>
<dbReference type="AlphaFoldDB" id="K1LSX3"/>
<dbReference type="Pfam" id="PF00474">
    <property type="entry name" value="SSF"/>
    <property type="match status" value="1"/>
</dbReference>
<evidence type="ECO:0000256" key="2">
    <source>
        <dbReference type="ARBA" id="ARBA00006434"/>
    </source>
</evidence>
<protein>
    <submittedName>
        <fullName evidence="9">Na+/panthothenate symporter</fullName>
    </submittedName>
</protein>
<evidence type="ECO:0000256" key="4">
    <source>
        <dbReference type="ARBA" id="ARBA00022692"/>
    </source>
</evidence>
<evidence type="ECO:0000313" key="10">
    <source>
        <dbReference type="Proteomes" id="UP000004478"/>
    </source>
</evidence>
<evidence type="ECO:0000256" key="8">
    <source>
        <dbReference type="SAM" id="Phobius"/>
    </source>
</evidence>
<organism evidence="9 10">
    <name type="scientific">Cecembia lonarensis (strain CCUG 58316 / KCTC 22772 / LW9)</name>
    <dbReference type="NCBI Taxonomy" id="1225176"/>
    <lineage>
        <taxon>Bacteria</taxon>
        <taxon>Pseudomonadati</taxon>
        <taxon>Bacteroidota</taxon>
        <taxon>Cytophagia</taxon>
        <taxon>Cytophagales</taxon>
        <taxon>Cyclobacteriaceae</taxon>
        <taxon>Cecembia</taxon>
    </lineage>
</organism>
<proteinExistence type="inferred from homology"/>
<keyword evidence="4 8" id="KW-0812">Transmembrane</keyword>
<comment type="similarity">
    <text evidence="2 7">Belongs to the sodium:solute symporter (SSF) (TC 2.A.21) family.</text>
</comment>